<proteinExistence type="predicted"/>
<feature type="compositionally biased region" description="Basic residues" evidence="1">
    <location>
        <begin position="1"/>
        <end position="10"/>
    </location>
</feature>
<protein>
    <submittedName>
        <fullName evidence="3">Scm-like with four MBT domains protein 1</fullName>
    </submittedName>
</protein>
<feature type="compositionally biased region" description="Basic and acidic residues" evidence="1">
    <location>
        <begin position="58"/>
        <end position="82"/>
    </location>
</feature>
<feature type="region of interest" description="Disordered" evidence="1">
    <location>
        <begin position="1"/>
        <end position="82"/>
    </location>
</feature>
<dbReference type="PANTHER" id="PTHR12247">
    <property type="entry name" value="POLYCOMB GROUP PROTEIN"/>
    <property type="match status" value="1"/>
</dbReference>
<feature type="non-terminal residue" evidence="3">
    <location>
        <position position="1"/>
    </location>
</feature>
<name>A0AAV4UTV4_CAEEX</name>
<evidence type="ECO:0000313" key="4">
    <source>
        <dbReference type="Proteomes" id="UP001054945"/>
    </source>
</evidence>
<dbReference type="Pfam" id="PF02198">
    <property type="entry name" value="SAM_PNT"/>
    <property type="match status" value="1"/>
</dbReference>
<dbReference type="GO" id="GO:0005634">
    <property type="term" value="C:nucleus"/>
    <property type="evidence" value="ECO:0007669"/>
    <property type="project" value="TreeGrafter"/>
</dbReference>
<accession>A0AAV4UTV4</accession>
<evidence type="ECO:0000259" key="2">
    <source>
        <dbReference type="Pfam" id="PF02198"/>
    </source>
</evidence>
<feature type="compositionally biased region" description="Pro residues" evidence="1">
    <location>
        <begin position="132"/>
        <end position="148"/>
    </location>
</feature>
<dbReference type="AlphaFoldDB" id="A0AAV4UTV4"/>
<dbReference type="GO" id="GO:0045892">
    <property type="term" value="P:negative regulation of DNA-templated transcription"/>
    <property type="evidence" value="ECO:0007669"/>
    <property type="project" value="TreeGrafter"/>
</dbReference>
<dbReference type="GO" id="GO:0042393">
    <property type="term" value="F:histone binding"/>
    <property type="evidence" value="ECO:0007669"/>
    <property type="project" value="TreeGrafter"/>
</dbReference>
<organism evidence="3 4">
    <name type="scientific">Caerostris extrusa</name>
    <name type="common">Bark spider</name>
    <name type="synonym">Caerostris bankana</name>
    <dbReference type="NCBI Taxonomy" id="172846"/>
    <lineage>
        <taxon>Eukaryota</taxon>
        <taxon>Metazoa</taxon>
        <taxon>Ecdysozoa</taxon>
        <taxon>Arthropoda</taxon>
        <taxon>Chelicerata</taxon>
        <taxon>Arachnida</taxon>
        <taxon>Araneae</taxon>
        <taxon>Araneomorphae</taxon>
        <taxon>Entelegynae</taxon>
        <taxon>Araneoidea</taxon>
        <taxon>Araneidae</taxon>
        <taxon>Caerostris</taxon>
    </lineage>
</organism>
<reference evidence="3 4" key="1">
    <citation type="submission" date="2021-06" db="EMBL/GenBank/DDBJ databases">
        <title>Caerostris extrusa draft genome.</title>
        <authorList>
            <person name="Kono N."/>
            <person name="Arakawa K."/>
        </authorList>
    </citation>
    <scope>NUCLEOTIDE SEQUENCE [LARGE SCALE GENOMIC DNA]</scope>
</reference>
<evidence type="ECO:0000256" key="1">
    <source>
        <dbReference type="SAM" id="MobiDB-lite"/>
    </source>
</evidence>
<dbReference type="EMBL" id="BPLR01013435">
    <property type="protein sequence ID" value="GIY61158.1"/>
    <property type="molecule type" value="Genomic_DNA"/>
</dbReference>
<keyword evidence="4" id="KW-1185">Reference proteome</keyword>
<comment type="caution">
    <text evidence="3">The sequence shown here is derived from an EMBL/GenBank/DDBJ whole genome shotgun (WGS) entry which is preliminary data.</text>
</comment>
<evidence type="ECO:0000313" key="3">
    <source>
        <dbReference type="EMBL" id="GIY61158.1"/>
    </source>
</evidence>
<dbReference type="SUPFAM" id="SSF47769">
    <property type="entry name" value="SAM/Pointed domain"/>
    <property type="match status" value="1"/>
</dbReference>
<dbReference type="Proteomes" id="UP001054945">
    <property type="component" value="Unassembled WGS sequence"/>
</dbReference>
<dbReference type="Gene3D" id="1.10.150.50">
    <property type="entry name" value="Transcription Factor, Ets-1"/>
    <property type="match status" value="1"/>
</dbReference>
<feature type="compositionally biased region" description="Basic residues" evidence="1">
    <location>
        <begin position="30"/>
        <end position="42"/>
    </location>
</feature>
<dbReference type="GO" id="GO:0003682">
    <property type="term" value="F:chromatin binding"/>
    <property type="evidence" value="ECO:0007669"/>
    <property type="project" value="TreeGrafter"/>
</dbReference>
<dbReference type="InterPro" id="IPR013761">
    <property type="entry name" value="SAM/pointed_sf"/>
</dbReference>
<dbReference type="InterPro" id="IPR050548">
    <property type="entry name" value="PcG_chromatin_remod_factors"/>
</dbReference>
<dbReference type="InterPro" id="IPR003118">
    <property type="entry name" value="Pointed_dom"/>
</dbReference>
<gene>
    <name evidence="3" type="primary">Sfmbt1</name>
    <name evidence="3" type="ORF">CEXT_22111</name>
</gene>
<feature type="region of interest" description="Disordered" evidence="1">
    <location>
        <begin position="122"/>
        <end position="150"/>
    </location>
</feature>
<feature type="domain" description="PNT" evidence="2">
    <location>
        <begin position="153"/>
        <end position="223"/>
    </location>
</feature>
<dbReference type="GO" id="GO:0043565">
    <property type="term" value="F:sequence-specific DNA binding"/>
    <property type="evidence" value="ECO:0007669"/>
    <property type="project" value="InterPro"/>
</dbReference>
<sequence length="231" mass="26685">YNFVKKKKVGRPPLHSHFSSDNGEVIKKSGPGRKKKRKHWSHIHAQAEENEPLSKISKSRDSSETDEGNKFDLKEKESIPRETKIDLNGQKNLKHGTSSNIVTRGAKLPNFGLWHHVSFHNRRGRPRTRPLRPFPPRKVGRPKPPILPKPTLLESNPLDWSVEDVVQYLQKTDIIALAPLIIKEQEIDGQALLMLNLFNVQEYLHLKPEPAEKFCYLIKNLKIEFFTHYVS</sequence>
<dbReference type="PANTHER" id="PTHR12247:SF129">
    <property type="entry name" value="SOP-2-RELATED PROTEIN 3"/>
    <property type="match status" value="1"/>
</dbReference>